<evidence type="ECO:0000313" key="4">
    <source>
        <dbReference type="EMBL" id="KIO31182.1"/>
    </source>
</evidence>
<dbReference type="AlphaFoldDB" id="A0A0C3MBP7"/>
<dbReference type="Pfam" id="PF01370">
    <property type="entry name" value="Epimerase"/>
    <property type="match status" value="1"/>
</dbReference>
<dbReference type="Gene3D" id="3.40.50.720">
    <property type="entry name" value="NAD(P)-binding Rossmann-like Domain"/>
    <property type="match status" value="1"/>
</dbReference>
<evidence type="ECO:0000259" key="3">
    <source>
        <dbReference type="Pfam" id="PF01370"/>
    </source>
</evidence>
<dbReference type="PANTHER" id="PTHR10366">
    <property type="entry name" value="NAD DEPENDENT EPIMERASE/DEHYDRATASE"/>
    <property type="match status" value="1"/>
</dbReference>
<feature type="domain" description="NAD-dependent epimerase/dehydratase" evidence="3">
    <location>
        <begin position="4"/>
        <end position="260"/>
    </location>
</feature>
<organism evidence="4 5">
    <name type="scientific">Tulasnella calospora MUT 4182</name>
    <dbReference type="NCBI Taxonomy" id="1051891"/>
    <lineage>
        <taxon>Eukaryota</taxon>
        <taxon>Fungi</taxon>
        <taxon>Dikarya</taxon>
        <taxon>Basidiomycota</taxon>
        <taxon>Agaricomycotina</taxon>
        <taxon>Agaricomycetes</taxon>
        <taxon>Cantharellales</taxon>
        <taxon>Tulasnellaceae</taxon>
        <taxon>Tulasnella</taxon>
    </lineage>
</organism>
<reference evidence="5" key="2">
    <citation type="submission" date="2015-01" db="EMBL/GenBank/DDBJ databases">
        <title>Evolutionary Origins and Diversification of the Mycorrhizal Mutualists.</title>
        <authorList>
            <consortium name="DOE Joint Genome Institute"/>
            <consortium name="Mycorrhizal Genomics Consortium"/>
            <person name="Kohler A."/>
            <person name="Kuo A."/>
            <person name="Nagy L.G."/>
            <person name="Floudas D."/>
            <person name="Copeland A."/>
            <person name="Barry K.W."/>
            <person name="Cichocki N."/>
            <person name="Veneault-Fourrey C."/>
            <person name="LaButti K."/>
            <person name="Lindquist E.A."/>
            <person name="Lipzen A."/>
            <person name="Lundell T."/>
            <person name="Morin E."/>
            <person name="Murat C."/>
            <person name="Riley R."/>
            <person name="Ohm R."/>
            <person name="Sun H."/>
            <person name="Tunlid A."/>
            <person name="Henrissat B."/>
            <person name="Grigoriev I.V."/>
            <person name="Hibbett D.S."/>
            <person name="Martin F."/>
        </authorList>
    </citation>
    <scope>NUCLEOTIDE SEQUENCE [LARGE SCALE GENOMIC DNA]</scope>
    <source>
        <strain evidence="5">MUT 4182</strain>
    </source>
</reference>
<evidence type="ECO:0000256" key="2">
    <source>
        <dbReference type="ARBA" id="ARBA00023445"/>
    </source>
</evidence>
<sequence>MTLVLVSGINGFVAVEVLVSLLKRGYDVVGTIRSESKTAFLRNKFKAAVDSGKLKFAIVPDITATGAFDEVLKQYQFDFVLHTSSPFYLDAKDVEKELLDPAIKGTKSILESIEKLAPSVKHVVITSSFAAVGNHRIGAAPGHVYTEDEWCPAEWDESIANPYIGYLASKTWAERAAWDFVKDRKTRFTLTTLLPSMVFGPPEQEVESMAKLNQSSSDIYNLFNGSAGPVYGIWAWTDSRDLAEAHVLAIEKPEAKGQRYLIINGKHSPQYFANYIWKHYPERAAEKNVTKPTEKLYPDGGVYDVDNSRSIRDLGITYRGLDTMMRDTLKRFEELEAEGK</sequence>
<dbReference type="SUPFAM" id="SSF51735">
    <property type="entry name" value="NAD(P)-binding Rossmann-fold domains"/>
    <property type="match status" value="1"/>
</dbReference>
<protein>
    <recommendedName>
        <fullName evidence="3">NAD-dependent epimerase/dehydratase domain-containing protein</fullName>
    </recommendedName>
</protein>
<dbReference type="EMBL" id="KN822965">
    <property type="protein sequence ID" value="KIO31182.1"/>
    <property type="molecule type" value="Genomic_DNA"/>
</dbReference>
<evidence type="ECO:0000256" key="1">
    <source>
        <dbReference type="ARBA" id="ARBA00023002"/>
    </source>
</evidence>
<dbReference type="HOGENOM" id="CLU_007383_9_2_1"/>
<dbReference type="CDD" id="cd05227">
    <property type="entry name" value="AR_SDR_e"/>
    <property type="match status" value="1"/>
</dbReference>
<name>A0A0C3MBP7_9AGAM</name>
<dbReference type="GO" id="GO:0016616">
    <property type="term" value="F:oxidoreductase activity, acting on the CH-OH group of donors, NAD or NADP as acceptor"/>
    <property type="evidence" value="ECO:0007669"/>
    <property type="project" value="TreeGrafter"/>
</dbReference>
<dbReference type="Proteomes" id="UP000054248">
    <property type="component" value="Unassembled WGS sequence"/>
</dbReference>
<keyword evidence="5" id="KW-1185">Reference proteome</keyword>
<dbReference type="InterPro" id="IPR050425">
    <property type="entry name" value="NAD(P)_dehydrat-like"/>
</dbReference>
<comment type="similarity">
    <text evidence="2">Belongs to the NAD(P)-dependent epimerase/dehydratase family. Dihydroflavonol-4-reductase subfamily.</text>
</comment>
<keyword evidence="1" id="KW-0560">Oxidoreductase</keyword>
<dbReference type="InterPro" id="IPR036291">
    <property type="entry name" value="NAD(P)-bd_dom_sf"/>
</dbReference>
<dbReference type="PANTHER" id="PTHR10366:SF564">
    <property type="entry name" value="STEROL-4-ALPHA-CARBOXYLATE 3-DEHYDROGENASE, DECARBOXYLATING"/>
    <property type="match status" value="1"/>
</dbReference>
<dbReference type="OrthoDB" id="2735536at2759"/>
<proteinExistence type="inferred from homology"/>
<evidence type="ECO:0000313" key="5">
    <source>
        <dbReference type="Proteomes" id="UP000054248"/>
    </source>
</evidence>
<reference evidence="4 5" key="1">
    <citation type="submission" date="2014-04" db="EMBL/GenBank/DDBJ databases">
        <authorList>
            <consortium name="DOE Joint Genome Institute"/>
            <person name="Kuo A."/>
            <person name="Girlanda M."/>
            <person name="Perotto S."/>
            <person name="Kohler A."/>
            <person name="Nagy L.G."/>
            <person name="Floudas D."/>
            <person name="Copeland A."/>
            <person name="Barry K.W."/>
            <person name="Cichocki N."/>
            <person name="Veneault-Fourrey C."/>
            <person name="LaButti K."/>
            <person name="Lindquist E.A."/>
            <person name="Lipzen A."/>
            <person name="Lundell T."/>
            <person name="Morin E."/>
            <person name="Murat C."/>
            <person name="Sun H."/>
            <person name="Tunlid A."/>
            <person name="Henrissat B."/>
            <person name="Grigoriev I.V."/>
            <person name="Hibbett D.S."/>
            <person name="Martin F."/>
            <person name="Nordberg H.P."/>
            <person name="Cantor M.N."/>
            <person name="Hua S.X."/>
        </authorList>
    </citation>
    <scope>NUCLEOTIDE SEQUENCE [LARGE SCALE GENOMIC DNA]</scope>
    <source>
        <strain evidence="4 5">MUT 4182</strain>
    </source>
</reference>
<dbReference type="STRING" id="1051891.A0A0C3MBP7"/>
<gene>
    <name evidence="4" type="ORF">M407DRAFT_19805</name>
</gene>
<dbReference type="InterPro" id="IPR001509">
    <property type="entry name" value="Epimerase_deHydtase"/>
</dbReference>
<accession>A0A0C3MBP7</accession>